<protein>
    <submittedName>
        <fullName evidence="2">Uncharacterized protein</fullName>
    </submittedName>
</protein>
<feature type="transmembrane region" description="Helical" evidence="1">
    <location>
        <begin position="20"/>
        <end position="43"/>
    </location>
</feature>
<evidence type="ECO:0000256" key="1">
    <source>
        <dbReference type="SAM" id="Phobius"/>
    </source>
</evidence>
<reference evidence="2 3" key="1">
    <citation type="submission" date="2018-08" db="EMBL/GenBank/DDBJ databases">
        <title>A genome reference for cultivated species of the human gut microbiota.</title>
        <authorList>
            <person name="Zou Y."/>
            <person name="Xue W."/>
            <person name="Luo G."/>
        </authorList>
    </citation>
    <scope>NUCLEOTIDE SEQUENCE [LARGE SCALE GENOMIC DNA]</scope>
    <source>
        <strain evidence="2 3">TF08-4AC</strain>
    </source>
</reference>
<proteinExistence type="predicted"/>
<sequence length="64" mass="7673">MNAVYIIKHAVLRHGLILRIWIMLFHWLNIILIMIMMISMYYLNSMTHGILMIVLTKSCVRIRD</sequence>
<organism evidence="2 3">
    <name type="scientific">Bifidobacterium longum</name>
    <dbReference type="NCBI Taxonomy" id="216816"/>
    <lineage>
        <taxon>Bacteria</taxon>
        <taxon>Bacillati</taxon>
        <taxon>Actinomycetota</taxon>
        <taxon>Actinomycetes</taxon>
        <taxon>Bifidobacteriales</taxon>
        <taxon>Bifidobacteriaceae</taxon>
        <taxon>Bifidobacterium</taxon>
    </lineage>
</organism>
<keyword evidence="1" id="KW-0472">Membrane</keyword>
<keyword evidence="1" id="KW-1133">Transmembrane helix</keyword>
<gene>
    <name evidence="2" type="ORF">DXC85_08995</name>
</gene>
<evidence type="ECO:0000313" key="2">
    <source>
        <dbReference type="EMBL" id="RGL02150.1"/>
    </source>
</evidence>
<evidence type="ECO:0000313" key="3">
    <source>
        <dbReference type="Proteomes" id="UP000261186"/>
    </source>
</evidence>
<comment type="caution">
    <text evidence="2">The sequence shown here is derived from an EMBL/GenBank/DDBJ whole genome shotgun (WGS) entry which is preliminary data.</text>
</comment>
<dbReference type="Proteomes" id="UP000261186">
    <property type="component" value="Unassembled WGS sequence"/>
</dbReference>
<keyword evidence="1" id="KW-0812">Transmembrane</keyword>
<dbReference type="AlphaFoldDB" id="A0AB37LEB2"/>
<dbReference type="EMBL" id="QSRH01000009">
    <property type="protein sequence ID" value="RGL02150.1"/>
    <property type="molecule type" value="Genomic_DNA"/>
</dbReference>
<name>A0AB37LEB2_BIFLN</name>
<accession>A0AB37LEB2</accession>